<dbReference type="GO" id="GO:0046872">
    <property type="term" value="F:metal ion binding"/>
    <property type="evidence" value="ECO:0007669"/>
    <property type="project" value="UniProtKB-KW"/>
</dbReference>
<proteinExistence type="predicted"/>
<gene>
    <name evidence="8" type="ORF">DSCW_43080</name>
</gene>
<dbReference type="PANTHER" id="PTHR30352:SF5">
    <property type="entry name" value="PYRUVATE FORMATE-LYASE 1-ACTIVATING ENZYME"/>
    <property type="match status" value="1"/>
</dbReference>
<dbReference type="Proteomes" id="UP000427769">
    <property type="component" value="Chromosome"/>
</dbReference>
<evidence type="ECO:0000259" key="7">
    <source>
        <dbReference type="PROSITE" id="PS51918"/>
    </source>
</evidence>
<evidence type="ECO:0000313" key="8">
    <source>
        <dbReference type="EMBL" id="BBO76891.1"/>
    </source>
</evidence>
<dbReference type="InterPro" id="IPR034457">
    <property type="entry name" value="Organic_radical-activating"/>
</dbReference>
<dbReference type="Pfam" id="PF04055">
    <property type="entry name" value="Radical_SAM"/>
    <property type="match status" value="1"/>
</dbReference>
<keyword evidence="4" id="KW-0479">Metal-binding</keyword>
<dbReference type="KEGG" id="dwd:DSCW_43080"/>
<dbReference type="CDD" id="cd01335">
    <property type="entry name" value="Radical_SAM"/>
    <property type="match status" value="1"/>
</dbReference>
<feature type="domain" description="Radical SAM core" evidence="7">
    <location>
        <begin position="200"/>
        <end position="428"/>
    </location>
</feature>
<evidence type="ECO:0000313" key="9">
    <source>
        <dbReference type="Proteomes" id="UP000427769"/>
    </source>
</evidence>
<keyword evidence="3" id="KW-0949">S-adenosyl-L-methionine</keyword>
<evidence type="ECO:0000256" key="1">
    <source>
        <dbReference type="ARBA" id="ARBA00001966"/>
    </source>
</evidence>
<keyword evidence="6" id="KW-0411">Iron-sulfur</keyword>
<keyword evidence="2" id="KW-0004">4Fe-4S</keyword>
<dbReference type="PANTHER" id="PTHR30352">
    <property type="entry name" value="PYRUVATE FORMATE-LYASE-ACTIVATING ENZYME"/>
    <property type="match status" value="1"/>
</dbReference>
<evidence type="ECO:0000256" key="6">
    <source>
        <dbReference type="ARBA" id="ARBA00023014"/>
    </source>
</evidence>
<dbReference type="SFLD" id="SFLDG01109">
    <property type="entry name" value="Uncharacterised_Radical_SAM_Su"/>
    <property type="match status" value="1"/>
</dbReference>
<dbReference type="GO" id="GO:0051539">
    <property type="term" value="F:4 iron, 4 sulfur cluster binding"/>
    <property type="evidence" value="ECO:0007669"/>
    <property type="project" value="UniProtKB-KW"/>
</dbReference>
<evidence type="ECO:0000256" key="4">
    <source>
        <dbReference type="ARBA" id="ARBA00022723"/>
    </source>
</evidence>
<dbReference type="EMBL" id="AP021875">
    <property type="protein sequence ID" value="BBO76891.1"/>
    <property type="molecule type" value="Genomic_DNA"/>
</dbReference>
<evidence type="ECO:0000256" key="5">
    <source>
        <dbReference type="ARBA" id="ARBA00023004"/>
    </source>
</evidence>
<dbReference type="GO" id="GO:0003824">
    <property type="term" value="F:catalytic activity"/>
    <property type="evidence" value="ECO:0007669"/>
    <property type="project" value="InterPro"/>
</dbReference>
<dbReference type="SFLD" id="SFLDS00029">
    <property type="entry name" value="Radical_SAM"/>
    <property type="match status" value="1"/>
</dbReference>
<name>A0A5K7ZB09_9BACT</name>
<protein>
    <submittedName>
        <fullName evidence="8">Radical SAM protein</fullName>
    </submittedName>
</protein>
<accession>A0A5K7ZB09</accession>
<reference evidence="8 9" key="1">
    <citation type="submission" date="2019-11" db="EMBL/GenBank/DDBJ databases">
        <title>Comparative genomics of hydrocarbon-degrading Desulfosarcina strains.</title>
        <authorList>
            <person name="Watanabe M."/>
            <person name="Kojima H."/>
            <person name="Fukui M."/>
        </authorList>
    </citation>
    <scope>NUCLEOTIDE SEQUENCE [LARGE SCALE GENOMIC DNA]</scope>
    <source>
        <strain evidence="8 9">PP31</strain>
    </source>
</reference>
<keyword evidence="5" id="KW-0408">Iron</keyword>
<dbReference type="SUPFAM" id="SSF102114">
    <property type="entry name" value="Radical SAM enzymes"/>
    <property type="match status" value="1"/>
</dbReference>
<dbReference type="InterPro" id="IPR007197">
    <property type="entry name" value="rSAM"/>
</dbReference>
<comment type="cofactor">
    <cofactor evidence="1">
        <name>[4Fe-4S] cluster</name>
        <dbReference type="ChEBI" id="CHEBI:49883"/>
    </cofactor>
</comment>
<organism evidence="8 9">
    <name type="scientific">Desulfosarcina widdelii</name>
    <dbReference type="NCBI Taxonomy" id="947919"/>
    <lineage>
        <taxon>Bacteria</taxon>
        <taxon>Pseudomonadati</taxon>
        <taxon>Thermodesulfobacteriota</taxon>
        <taxon>Desulfobacteria</taxon>
        <taxon>Desulfobacterales</taxon>
        <taxon>Desulfosarcinaceae</taxon>
        <taxon>Desulfosarcina</taxon>
    </lineage>
</organism>
<dbReference type="InterPro" id="IPR058240">
    <property type="entry name" value="rSAM_sf"/>
</dbReference>
<keyword evidence="9" id="KW-1185">Reference proteome</keyword>
<dbReference type="PROSITE" id="PS51918">
    <property type="entry name" value="RADICAL_SAM"/>
    <property type="match status" value="1"/>
</dbReference>
<sequence length="457" mass="50633">MTRPKRTYRKKNRSGGRTPQLLTAVVANEKGEIFDLEGYAAVGADGAQFASLTTANTIELPHGSELMFLPDRAPVLLDRSTGTLGPLDRNPYAPDEKIFPVAAFNSPGVVLTHTCAYEERPQARILPLFSYGAVGWHKKGFRSAAMVVDTEPRQDLRRMPQERIVAGVRQMQKQLPDNRLARHLEHCALTYGCPAGKNFFLGRYEAPLPTSQACNARCMGCISLQSDAQLTSSQNRIAFTPSAREIAEVALTHIRRVENAVVSFGQGCEGDPLMAAAEIEPAIRLIREATAEGTINMNTNASLPDVLADLLDAGLDSIRVSMNSVREPCYTAYFRPRGYGFDQVVESIDLTLAKGGHVAINYLNCPGFTDCPEEAAALSVFLEKHPVHLIQWRNLNFDPRRYLEIMQAAAPMGPAVGMDRLLQMIGKRYPRLRFSYFNPPRERFADLLVANQKEKKP</sequence>
<dbReference type="Gene3D" id="3.20.20.70">
    <property type="entry name" value="Aldolase class I"/>
    <property type="match status" value="1"/>
</dbReference>
<dbReference type="RefSeq" id="WP_155305692.1">
    <property type="nucleotide sequence ID" value="NZ_AP021875.1"/>
</dbReference>
<evidence type="ECO:0000256" key="3">
    <source>
        <dbReference type="ARBA" id="ARBA00022691"/>
    </source>
</evidence>
<evidence type="ECO:0000256" key="2">
    <source>
        <dbReference type="ARBA" id="ARBA00022485"/>
    </source>
</evidence>
<dbReference type="AlphaFoldDB" id="A0A5K7ZB09"/>
<dbReference type="OrthoDB" id="9764628at2"/>
<dbReference type="InterPro" id="IPR013785">
    <property type="entry name" value="Aldolase_TIM"/>
</dbReference>